<accession>A0A1U7LP33</accession>
<evidence type="ECO:0000256" key="2">
    <source>
        <dbReference type="ARBA" id="ARBA00022737"/>
    </source>
</evidence>
<keyword evidence="6" id="KW-0401">Integrin</keyword>
<keyword evidence="1" id="KW-0479">Metal-binding</keyword>
<dbReference type="PANTHER" id="PTHR46983:SF3">
    <property type="entry name" value="CHPADIPLOID STATE MAINTENANCE PROTEIN CHPA"/>
    <property type="match status" value="1"/>
</dbReference>
<keyword evidence="2" id="KW-0677">Repeat</keyword>
<evidence type="ECO:0000313" key="6">
    <source>
        <dbReference type="EMBL" id="OLL24388.1"/>
    </source>
</evidence>
<reference evidence="6 7" key="1">
    <citation type="submission" date="2016-04" db="EMBL/GenBank/DDBJ databases">
        <title>Evolutionary innovation and constraint leading to complex multicellularity in the Ascomycota.</title>
        <authorList>
            <person name="Cisse O."/>
            <person name="Nguyen A."/>
            <person name="Hewitt D.A."/>
            <person name="Jedd G."/>
            <person name="Stajich J.E."/>
        </authorList>
    </citation>
    <scope>NUCLEOTIDE SEQUENCE [LARGE SCALE GENOMIC DNA]</scope>
    <source>
        <strain evidence="6 7">DAH-3</strain>
    </source>
</reference>
<evidence type="ECO:0000256" key="1">
    <source>
        <dbReference type="ARBA" id="ARBA00022723"/>
    </source>
</evidence>
<dbReference type="InterPro" id="IPR007052">
    <property type="entry name" value="CS_dom"/>
</dbReference>
<feature type="compositionally biased region" description="Polar residues" evidence="4">
    <location>
        <begin position="60"/>
        <end position="79"/>
    </location>
</feature>
<feature type="domain" description="CHORD" evidence="5">
    <location>
        <begin position="129"/>
        <end position="190"/>
    </location>
</feature>
<dbReference type="Pfam" id="PF04969">
    <property type="entry name" value="CS"/>
    <property type="match status" value="1"/>
</dbReference>
<keyword evidence="3" id="KW-0862">Zinc</keyword>
<dbReference type="SUPFAM" id="SSF49764">
    <property type="entry name" value="HSP20-like chaperones"/>
    <property type="match status" value="1"/>
</dbReference>
<proteinExistence type="predicted"/>
<feature type="region of interest" description="Disordered" evidence="4">
    <location>
        <begin position="60"/>
        <end position="83"/>
    </location>
</feature>
<gene>
    <name evidence="6" type="ORF">NEOLI_001585</name>
</gene>
<feature type="domain" description="CHORD" evidence="5">
    <location>
        <begin position="4"/>
        <end position="63"/>
    </location>
</feature>
<dbReference type="InterPro" id="IPR007051">
    <property type="entry name" value="CHORD_dom"/>
</dbReference>
<dbReference type="PROSITE" id="PS51401">
    <property type="entry name" value="CHORD"/>
    <property type="match status" value="2"/>
</dbReference>
<dbReference type="GO" id="GO:0046872">
    <property type="term" value="F:metal ion binding"/>
    <property type="evidence" value="ECO:0007669"/>
    <property type="project" value="UniProtKB-KW"/>
</dbReference>
<dbReference type="Proteomes" id="UP000186594">
    <property type="component" value="Unassembled WGS sequence"/>
</dbReference>
<name>A0A1U7LP33_NEOID</name>
<protein>
    <submittedName>
        <fullName evidence="6">Integrin beta-1-binding protein 2</fullName>
    </submittedName>
</protein>
<dbReference type="STRING" id="1198029.A0A1U7LP33"/>
<evidence type="ECO:0000259" key="5">
    <source>
        <dbReference type="PROSITE" id="PS51401"/>
    </source>
</evidence>
<evidence type="ECO:0000256" key="3">
    <source>
        <dbReference type="ARBA" id="ARBA00022833"/>
    </source>
</evidence>
<dbReference type="InterPro" id="IPR008978">
    <property type="entry name" value="HSP20-like_chaperone"/>
</dbReference>
<dbReference type="OMA" id="KGYTCCK"/>
<dbReference type="OrthoDB" id="1898560at2759"/>
<comment type="caution">
    <text evidence="6">The sequence shown here is derived from an EMBL/GenBank/DDBJ whole genome shotgun (WGS) entry which is preliminary data.</text>
</comment>
<evidence type="ECO:0000256" key="4">
    <source>
        <dbReference type="SAM" id="MobiDB-lite"/>
    </source>
</evidence>
<evidence type="ECO:0000313" key="7">
    <source>
        <dbReference type="Proteomes" id="UP000186594"/>
    </source>
</evidence>
<dbReference type="Pfam" id="PF04968">
    <property type="entry name" value="CHORD"/>
    <property type="match status" value="2"/>
</dbReference>
<dbReference type="PANTHER" id="PTHR46983">
    <property type="entry name" value="CYSTEINE AND HISTIDINE-RICH DOMAIN-CONTAINING PROTEIN 1"/>
    <property type="match status" value="1"/>
</dbReference>
<dbReference type="GO" id="GO:0007229">
    <property type="term" value="P:integrin-mediated signaling pathway"/>
    <property type="evidence" value="ECO:0007669"/>
    <property type="project" value="UniProtKB-KW"/>
</dbReference>
<dbReference type="Gene3D" id="2.60.40.790">
    <property type="match status" value="1"/>
</dbReference>
<dbReference type="AlphaFoldDB" id="A0A1U7LP33"/>
<dbReference type="Gene3D" id="4.10.1130.20">
    <property type="match status" value="2"/>
</dbReference>
<organism evidence="6 7">
    <name type="scientific">Neolecta irregularis (strain DAH-3)</name>
    <dbReference type="NCBI Taxonomy" id="1198029"/>
    <lineage>
        <taxon>Eukaryota</taxon>
        <taxon>Fungi</taxon>
        <taxon>Dikarya</taxon>
        <taxon>Ascomycota</taxon>
        <taxon>Taphrinomycotina</taxon>
        <taxon>Neolectales</taxon>
        <taxon>Neolectaceae</taxon>
        <taxon>Neolecta</taxon>
    </lineage>
</organism>
<sequence>MAVCTRKGCGKEFDPEKTREGGCTFHPGQPVFHEGLKGYTCCKKRVTSFEEFLELPGCSTGSHSLEQETRQSGPTTSTTAREKMVNRTEVSAAAKPASLSVKQIISEPPQAKPLDQDPADIPIQVGAKCKRTACNAEFVSDQISRGQDKCTFHPGQPIFHEGSKGYSCCKRKVLEFDEFLKIRGCTVDRHLFIGTLDGPSDNLTECRTDFYQTPGQVIVSIFAKKAESDKTEIKFSQTEIQVDVLFSGNQRYKSTIPLYDVSNPQDNTINKHLAN</sequence>
<keyword evidence="7" id="KW-1185">Reference proteome</keyword>
<dbReference type="InterPro" id="IPR039790">
    <property type="entry name" value="CHRD1"/>
</dbReference>
<dbReference type="EMBL" id="LXFE01000834">
    <property type="protein sequence ID" value="OLL24388.1"/>
    <property type="molecule type" value="Genomic_DNA"/>
</dbReference>